<gene>
    <name evidence="1" type="ORF">CLV63_104155</name>
</gene>
<organism evidence="1 2">
    <name type="scientific">Murinocardiopsis flavida</name>
    <dbReference type="NCBI Taxonomy" id="645275"/>
    <lineage>
        <taxon>Bacteria</taxon>
        <taxon>Bacillati</taxon>
        <taxon>Actinomycetota</taxon>
        <taxon>Actinomycetes</taxon>
        <taxon>Streptosporangiales</taxon>
        <taxon>Nocardiopsidaceae</taxon>
        <taxon>Murinocardiopsis</taxon>
    </lineage>
</organism>
<reference evidence="1 2" key="1">
    <citation type="submission" date="2018-03" db="EMBL/GenBank/DDBJ databases">
        <title>Genomic Encyclopedia of Archaeal and Bacterial Type Strains, Phase II (KMG-II): from individual species to whole genera.</title>
        <authorList>
            <person name="Goeker M."/>
        </authorList>
    </citation>
    <scope>NUCLEOTIDE SEQUENCE [LARGE SCALE GENOMIC DNA]</scope>
    <source>
        <strain evidence="1 2">DSM 45312</strain>
    </source>
</reference>
<dbReference type="AlphaFoldDB" id="A0A2P8DP01"/>
<accession>A0A2P8DP01</accession>
<protein>
    <submittedName>
        <fullName evidence="1">ParE-like toxin of type II ParDE toxin-antitoxin system</fullName>
    </submittedName>
</protein>
<dbReference type="EMBL" id="PYGA01000004">
    <property type="protein sequence ID" value="PSK98931.1"/>
    <property type="molecule type" value="Genomic_DNA"/>
</dbReference>
<evidence type="ECO:0000313" key="1">
    <source>
        <dbReference type="EMBL" id="PSK98931.1"/>
    </source>
</evidence>
<keyword evidence="2" id="KW-1185">Reference proteome</keyword>
<dbReference type="RefSeq" id="WP_106582257.1">
    <property type="nucleotide sequence ID" value="NZ_PYGA01000004.1"/>
</dbReference>
<evidence type="ECO:0000313" key="2">
    <source>
        <dbReference type="Proteomes" id="UP000240542"/>
    </source>
</evidence>
<comment type="caution">
    <text evidence="1">The sequence shown here is derived from an EMBL/GenBank/DDBJ whole genome shotgun (WGS) entry which is preliminary data.</text>
</comment>
<dbReference type="Proteomes" id="UP000240542">
    <property type="component" value="Unassembled WGS sequence"/>
</dbReference>
<sequence length="80" mass="9175">MTRRHLLIDPEVHAHLPQLPRALQRAFVDLCAELLADPAPAAADPYADIPRAYRLETRDLVVFYTVETPSVSIWRVRVNR</sequence>
<proteinExistence type="predicted"/>
<name>A0A2P8DP01_9ACTN</name>